<feature type="region of interest" description="Disordered" evidence="1">
    <location>
        <begin position="193"/>
        <end position="223"/>
    </location>
</feature>
<feature type="compositionally biased region" description="Low complexity" evidence="1">
    <location>
        <begin position="197"/>
        <end position="215"/>
    </location>
</feature>
<comment type="caution">
    <text evidence="2">The sequence shown here is derived from an EMBL/GenBank/DDBJ whole genome shotgun (WGS) entry which is preliminary data.</text>
</comment>
<keyword evidence="3" id="KW-1185">Reference proteome</keyword>
<organism evidence="2 3">
    <name type="scientific">Amycolatopsis pigmentata</name>
    <dbReference type="NCBI Taxonomy" id="450801"/>
    <lineage>
        <taxon>Bacteria</taxon>
        <taxon>Bacillati</taxon>
        <taxon>Actinomycetota</taxon>
        <taxon>Actinomycetes</taxon>
        <taxon>Pseudonocardiales</taxon>
        <taxon>Pseudonocardiaceae</taxon>
        <taxon>Amycolatopsis</taxon>
    </lineage>
</organism>
<protein>
    <submittedName>
        <fullName evidence="2">Choice-of-anchor P family protein</fullName>
    </submittedName>
</protein>
<dbReference type="Proteomes" id="UP001597417">
    <property type="component" value="Unassembled WGS sequence"/>
</dbReference>
<reference evidence="3" key="1">
    <citation type="journal article" date="2019" name="Int. J. Syst. Evol. Microbiol.">
        <title>The Global Catalogue of Microorganisms (GCM) 10K type strain sequencing project: providing services to taxonomists for standard genome sequencing and annotation.</title>
        <authorList>
            <consortium name="The Broad Institute Genomics Platform"/>
            <consortium name="The Broad Institute Genome Sequencing Center for Infectious Disease"/>
            <person name="Wu L."/>
            <person name="Ma J."/>
        </authorList>
    </citation>
    <scope>NUCLEOTIDE SEQUENCE [LARGE SCALE GENOMIC DNA]</scope>
    <source>
        <strain evidence="3">CGMCC 4.7645</strain>
    </source>
</reference>
<proteinExistence type="predicted"/>
<gene>
    <name evidence="2" type="ORF">ACFSXZ_14815</name>
</gene>
<evidence type="ECO:0000313" key="2">
    <source>
        <dbReference type="EMBL" id="MFD2417599.1"/>
    </source>
</evidence>
<evidence type="ECO:0000256" key="1">
    <source>
        <dbReference type="SAM" id="MobiDB-lite"/>
    </source>
</evidence>
<dbReference type="RefSeq" id="WP_378265490.1">
    <property type="nucleotide sequence ID" value="NZ_JBHUKR010000007.1"/>
</dbReference>
<dbReference type="NCBIfam" id="NF040603">
    <property type="entry name" value="choice_anch_P"/>
    <property type="match status" value="1"/>
</dbReference>
<name>A0ABW5FTS4_9PSEU</name>
<dbReference type="EMBL" id="JBHUKR010000007">
    <property type="protein sequence ID" value="MFD2417599.1"/>
    <property type="molecule type" value="Genomic_DNA"/>
</dbReference>
<sequence length="233" mass="23134">MNRKKALAGGVSVLSAALVAGIVLAPVADATDMKHSGGFSAYAISGTGLLKVDPRPSVTDAQGFSEESLADLKLPQALAELKALNARAGSGQSRASIGDLKIGLGAGKPVLTASAIEARCGHGNHSSTLARAALGDHKLGVGTAPNTKVAVPGLASVTLNKQVTNKDGSVTVTAISIDVDGIQKLDLASCTCNEEASSPTTGTSSSQPTSVVPVVNGKAPAPTPVKAHLDVTG</sequence>
<evidence type="ECO:0000313" key="3">
    <source>
        <dbReference type="Proteomes" id="UP001597417"/>
    </source>
</evidence>
<accession>A0ABW5FTS4</accession>